<dbReference type="AlphaFoldDB" id="B9T054"/>
<gene>
    <name evidence="2" type="ORF">RCOM_0030010</name>
</gene>
<dbReference type="KEGG" id="rcu:8285780"/>
<sequence>MKRQRNTDSENVKAKRVESTAAPTTRITAMGKRKGKKAVGQQTEEVKTNGEDSSPRMVENYMNWGELPWLRGAVDEQMSWGSIWLPVWDVEYMGEACSEMFSDVIWDYDIWNLRNINEIPNP</sequence>
<protein>
    <submittedName>
        <fullName evidence="2">Uncharacterized protein</fullName>
    </submittedName>
</protein>
<dbReference type="Proteomes" id="UP000008311">
    <property type="component" value="Unassembled WGS sequence"/>
</dbReference>
<dbReference type="OrthoDB" id="1075193at2759"/>
<dbReference type="InParanoid" id="B9T054"/>
<organism evidence="2 3">
    <name type="scientific">Ricinus communis</name>
    <name type="common">Castor bean</name>
    <dbReference type="NCBI Taxonomy" id="3988"/>
    <lineage>
        <taxon>Eukaryota</taxon>
        <taxon>Viridiplantae</taxon>
        <taxon>Streptophyta</taxon>
        <taxon>Embryophyta</taxon>
        <taxon>Tracheophyta</taxon>
        <taxon>Spermatophyta</taxon>
        <taxon>Magnoliopsida</taxon>
        <taxon>eudicotyledons</taxon>
        <taxon>Gunneridae</taxon>
        <taxon>Pentapetalae</taxon>
        <taxon>rosids</taxon>
        <taxon>fabids</taxon>
        <taxon>Malpighiales</taxon>
        <taxon>Euphorbiaceae</taxon>
        <taxon>Acalyphoideae</taxon>
        <taxon>Acalypheae</taxon>
        <taxon>Ricinus</taxon>
    </lineage>
</organism>
<evidence type="ECO:0000256" key="1">
    <source>
        <dbReference type="SAM" id="MobiDB-lite"/>
    </source>
</evidence>
<reference evidence="3" key="1">
    <citation type="journal article" date="2010" name="Nat. Biotechnol.">
        <title>Draft genome sequence of the oilseed species Ricinus communis.</title>
        <authorList>
            <person name="Chan A.P."/>
            <person name="Crabtree J."/>
            <person name="Zhao Q."/>
            <person name="Lorenzi H."/>
            <person name="Orvis J."/>
            <person name="Puiu D."/>
            <person name="Melake-Berhan A."/>
            <person name="Jones K.M."/>
            <person name="Redman J."/>
            <person name="Chen G."/>
            <person name="Cahoon E.B."/>
            <person name="Gedil M."/>
            <person name="Stanke M."/>
            <person name="Haas B.J."/>
            <person name="Wortman J.R."/>
            <person name="Fraser-Liggett C.M."/>
            <person name="Ravel J."/>
            <person name="Rabinowicz P.D."/>
        </authorList>
    </citation>
    <scope>NUCLEOTIDE SEQUENCE [LARGE SCALE GENOMIC DNA]</scope>
    <source>
        <strain evidence="3">cv. Hale</strain>
    </source>
</reference>
<evidence type="ECO:0000313" key="3">
    <source>
        <dbReference type="Proteomes" id="UP000008311"/>
    </source>
</evidence>
<evidence type="ECO:0000313" key="2">
    <source>
        <dbReference type="EMBL" id="EEF30751.1"/>
    </source>
</evidence>
<proteinExistence type="predicted"/>
<feature type="compositionally biased region" description="Basic and acidic residues" evidence="1">
    <location>
        <begin position="1"/>
        <end position="18"/>
    </location>
</feature>
<name>B9T054_RICCO</name>
<feature type="compositionally biased region" description="Basic and acidic residues" evidence="1">
    <location>
        <begin position="44"/>
        <end position="54"/>
    </location>
</feature>
<dbReference type="EMBL" id="EQ974296">
    <property type="protein sequence ID" value="EEF30751.1"/>
    <property type="molecule type" value="Genomic_DNA"/>
</dbReference>
<feature type="region of interest" description="Disordered" evidence="1">
    <location>
        <begin position="1"/>
        <end position="57"/>
    </location>
</feature>
<keyword evidence="3" id="KW-1185">Reference proteome</keyword>
<dbReference type="eggNOG" id="ENOG502S98Q">
    <property type="taxonomic scope" value="Eukaryota"/>
</dbReference>
<accession>B9T054</accession>